<dbReference type="EMBL" id="GGEC01014274">
    <property type="protein sequence ID" value="MBW94757.1"/>
    <property type="molecule type" value="Transcribed_RNA"/>
</dbReference>
<dbReference type="AlphaFoldDB" id="A0A2P2JMQ0"/>
<protein>
    <submittedName>
        <fullName evidence="1">Uncharacterized protein</fullName>
    </submittedName>
</protein>
<proteinExistence type="predicted"/>
<evidence type="ECO:0000313" key="1">
    <source>
        <dbReference type="EMBL" id="MBW94757.1"/>
    </source>
</evidence>
<reference evidence="1" key="1">
    <citation type="submission" date="2018-02" db="EMBL/GenBank/DDBJ databases">
        <title>Rhizophora mucronata_Transcriptome.</title>
        <authorList>
            <person name="Meera S.P."/>
            <person name="Sreeshan A."/>
            <person name="Augustine A."/>
        </authorList>
    </citation>
    <scope>NUCLEOTIDE SEQUENCE</scope>
    <source>
        <tissue evidence="1">Leaf</tissue>
    </source>
</reference>
<accession>A0A2P2JMQ0</accession>
<name>A0A2P2JMQ0_RHIMU</name>
<organism evidence="1">
    <name type="scientific">Rhizophora mucronata</name>
    <name type="common">Asiatic mangrove</name>
    <dbReference type="NCBI Taxonomy" id="61149"/>
    <lineage>
        <taxon>Eukaryota</taxon>
        <taxon>Viridiplantae</taxon>
        <taxon>Streptophyta</taxon>
        <taxon>Embryophyta</taxon>
        <taxon>Tracheophyta</taxon>
        <taxon>Spermatophyta</taxon>
        <taxon>Magnoliopsida</taxon>
        <taxon>eudicotyledons</taxon>
        <taxon>Gunneridae</taxon>
        <taxon>Pentapetalae</taxon>
        <taxon>rosids</taxon>
        <taxon>fabids</taxon>
        <taxon>Malpighiales</taxon>
        <taxon>Rhizophoraceae</taxon>
        <taxon>Rhizophora</taxon>
    </lineage>
</organism>
<sequence>MHNTWDIVLGFLKGEASEVATQEKEEELTLEPICVISLLSETKAGSETKPKAVRLQQS</sequence>